<accession>A0A2M8PH30</accession>
<evidence type="ECO:0000259" key="1">
    <source>
        <dbReference type="Pfam" id="PF00485"/>
    </source>
</evidence>
<dbReference type="InterPro" id="IPR018163">
    <property type="entry name" value="Thr/Ala-tRNA-synth_IIc_edit"/>
</dbReference>
<dbReference type="GO" id="GO:0016301">
    <property type="term" value="F:kinase activity"/>
    <property type="evidence" value="ECO:0007669"/>
    <property type="project" value="UniProtKB-KW"/>
</dbReference>
<dbReference type="PANTHER" id="PTHR10285">
    <property type="entry name" value="URIDINE KINASE"/>
    <property type="match status" value="1"/>
</dbReference>
<dbReference type="SUPFAM" id="SSF55186">
    <property type="entry name" value="ThrRS/AlaRS common domain"/>
    <property type="match status" value="1"/>
</dbReference>
<dbReference type="Gene3D" id="3.40.50.300">
    <property type="entry name" value="P-loop containing nucleotide triphosphate hydrolases"/>
    <property type="match status" value="1"/>
</dbReference>
<evidence type="ECO:0000313" key="2">
    <source>
        <dbReference type="EMBL" id="PJF36857.1"/>
    </source>
</evidence>
<dbReference type="Gene3D" id="3.30.980.10">
    <property type="entry name" value="Threonyl-trna Synthetase, Chain A, domain 2"/>
    <property type="match status" value="1"/>
</dbReference>
<dbReference type="EMBL" id="PGTM01000027">
    <property type="protein sequence ID" value="PJF36857.1"/>
    <property type="molecule type" value="Genomic_DNA"/>
</dbReference>
<dbReference type="GO" id="GO:0005524">
    <property type="term" value="F:ATP binding"/>
    <property type="evidence" value="ECO:0007669"/>
    <property type="project" value="InterPro"/>
</dbReference>
<keyword evidence="2" id="KW-0418">Kinase</keyword>
<dbReference type="Proteomes" id="UP000229681">
    <property type="component" value="Unassembled WGS sequence"/>
</dbReference>
<keyword evidence="2" id="KW-0808">Transferase</keyword>
<dbReference type="AlphaFoldDB" id="A0A2M8PH30"/>
<organism evidence="2 3">
    <name type="scientific">Candidatus Thermofonsia Clade 1 bacterium</name>
    <dbReference type="NCBI Taxonomy" id="2364210"/>
    <lineage>
        <taxon>Bacteria</taxon>
        <taxon>Bacillati</taxon>
        <taxon>Chloroflexota</taxon>
        <taxon>Candidatus Thermofontia</taxon>
        <taxon>Candidatus Thermofonsia Clade 1</taxon>
    </lineage>
</organism>
<sequence length="578" mass="65796">MSALQAYPVLTTPRTDALVTFPDGRTFSAPIGTPLQAYIQAAYPPDHPDQPILAGLIGNRLVELTYPIKADVHVQPITLRHSDGSRIYRRTLVLVLTTAAAELFGCKIAVKHSIPSGGFYCEVVGRENFSAAELEQLQVHMAQIIAADEPIIRREMPLAEAIAWFEQHDDQPMLRLLKNRTKDYLTVYKLRGTLDYFFGYMAPSTGYLKRFELIGAEEGFVLRYPRPETPDRLLPYRPSHKLEAVFHQHKVWQKLIGLEDIGELNYAVNNGRFREEVLIAEALHTRYLDEIARQIVLAHQRGTRLILIAGPSSSGKTTTSKRLAVQLMAYGIKPYTLEMDNFFVERSRTPRDENGEYDFEALGAMDLERLNHDVKALIQGQEVQLPHFDFKTGKPREGEIVRLSDDQIIIAEGIHGLNPDLLPEIDSERVLRVYVSLLTALNLDLHNRVATTDVRLLRRLIRDAAKRGYSAEQTLERWESVRRGEKRNIFPYQENADMIFNSGLAYELAVLKPYAEPLLRRVDPDSPRYVEAKRLLAFLEWVSAASAEYVPDNSLLREFIGGSILESYMPYKRGRLGR</sequence>
<feature type="domain" description="Phosphoribulokinase/uridine kinase" evidence="1">
    <location>
        <begin position="306"/>
        <end position="503"/>
    </location>
</feature>
<dbReference type="CDD" id="cd02028">
    <property type="entry name" value="UMPK_like"/>
    <property type="match status" value="1"/>
</dbReference>
<comment type="caution">
    <text evidence="2">The sequence shown here is derived from an EMBL/GenBank/DDBJ whole genome shotgun (WGS) entry which is preliminary data.</text>
</comment>
<reference evidence="2 3" key="1">
    <citation type="submission" date="2017-11" db="EMBL/GenBank/DDBJ databases">
        <title>Evolution of Phototrophy in the Chloroflexi Phylum Driven by Horizontal Gene Transfer.</title>
        <authorList>
            <person name="Ward L.M."/>
            <person name="Hemp J."/>
            <person name="Shih P.M."/>
            <person name="Mcglynn S.E."/>
            <person name="Fischer W."/>
        </authorList>
    </citation>
    <scope>NUCLEOTIDE SEQUENCE [LARGE SCALE GENOMIC DNA]</scope>
    <source>
        <strain evidence="2">JP3_13</strain>
    </source>
</reference>
<dbReference type="InterPro" id="IPR006083">
    <property type="entry name" value="PRK/URK"/>
</dbReference>
<gene>
    <name evidence="2" type="ORF">CUN49_03240</name>
</gene>
<proteinExistence type="predicted"/>
<evidence type="ECO:0000313" key="3">
    <source>
        <dbReference type="Proteomes" id="UP000229681"/>
    </source>
</evidence>
<dbReference type="Pfam" id="PF00485">
    <property type="entry name" value="PRK"/>
    <property type="match status" value="1"/>
</dbReference>
<dbReference type="InterPro" id="IPR027417">
    <property type="entry name" value="P-loop_NTPase"/>
</dbReference>
<protein>
    <submittedName>
        <fullName evidence="2">Nucleoside kinase</fullName>
    </submittedName>
</protein>
<dbReference type="SUPFAM" id="SSF52540">
    <property type="entry name" value="P-loop containing nucleoside triphosphate hydrolases"/>
    <property type="match status" value="1"/>
</dbReference>
<name>A0A2M8PH30_9CHLR</name>